<feature type="region of interest" description="Disordered" evidence="10">
    <location>
        <begin position="649"/>
        <end position="680"/>
    </location>
</feature>
<evidence type="ECO:0000256" key="11">
    <source>
        <dbReference type="SAM" id="Phobius"/>
    </source>
</evidence>
<dbReference type="InterPro" id="IPR003593">
    <property type="entry name" value="AAA+_ATPase"/>
</dbReference>
<comment type="caution">
    <text evidence="14">The sequence shown here is derived from an EMBL/GenBank/DDBJ whole genome shotgun (WGS) entry which is preliminary data.</text>
</comment>
<dbReference type="InterPro" id="IPR044746">
    <property type="entry name" value="ABCC_6TM_D1"/>
</dbReference>
<dbReference type="GO" id="GO:0005524">
    <property type="term" value="F:ATP binding"/>
    <property type="evidence" value="ECO:0007669"/>
    <property type="project" value="UniProtKB-KW"/>
</dbReference>
<evidence type="ECO:0000313" key="15">
    <source>
        <dbReference type="EMBL" id="KAI5078097.1"/>
    </source>
</evidence>
<evidence type="ECO:0000256" key="1">
    <source>
        <dbReference type="ARBA" id="ARBA00004141"/>
    </source>
</evidence>
<feature type="transmembrane region" description="Helical" evidence="11">
    <location>
        <begin position="216"/>
        <end position="236"/>
    </location>
</feature>
<dbReference type="SUPFAM" id="SSF90123">
    <property type="entry name" value="ABC transporter transmembrane region"/>
    <property type="match status" value="1"/>
</dbReference>
<organism evidence="14 16">
    <name type="scientific">Adiantum capillus-veneris</name>
    <name type="common">Maidenhair fern</name>
    <dbReference type="NCBI Taxonomy" id="13818"/>
    <lineage>
        <taxon>Eukaryota</taxon>
        <taxon>Viridiplantae</taxon>
        <taxon>Streptophyta</taxon>
        <taxon>Embryophyta</taxon>
        <taxon>Tracheophyta</taxon>
        <taxon>Polypodiopsida</taxon>
        <taxon>Polypodiidae</taxon>
        <taxon>Polypodiales</taxon>
        <taxon>Pteridineae</taxon>
        <taxon>Pteridaceae</taxon>
        <taxon>Vittarioideae</taxon>
        <taxon>Adiantum</taxon>
    </lineage>
</organism>
<dbReference type="CDD" id="cd03250">
    <property type="entry name" value="ABCC_MRP_domain1"/>
    <property type="match status" value="1"/>
</dbReference>
<evidence type="ECO:0000313" key="16">
    <source>
        <dbReference type="Proteomes" id="UP000886520"/>
    </source>
</evidence>
<dbReference type="Pfam" id="PF00005">
    <property type="entry name" value="ABC_tran"/>
    <property type="match status" value="1"/>
</dbReference>
<dbReference type="Gene3D" id="3.40.50.300">
    <property type="entry name" value="P-loop containing nucleotide triphosphate hydrolases"/>
    <property type="match status" value="1"/>
</dbReference>
<dbReference type="InterPro" id="IPR017871">
    <property type="entry name" value="ABC_transporter-like_CS"/>
</dbReference>
<proteinExistence type="inferred from homology"/>
<sequence length="680" mass="77046">MALHEDVKKPLLSHLSHDEPPDYLSNAGWFSYLLFWFTFPLMKLSHSRAVQLKDLPHCPTSCRSELLVTGFITIWELLKKSGKQSIFLAMWKLFWRDIIISALAAFLKGVGILSGPIFLYYFVDYASGNVRFKYEGVVLVVALSITKIIENFAQRHWYFRERLLGAKLQSLMMAAVYQKVLSLSSSARQRYTSGEVVNLVAVDAFRVSELIFRLHWAWLVPMVLIGAFAIASVLIGLAALPALVIIIVVLAGFSPLIRSMQLAQRKFMEKQDERLRATTEYLQGMKVIKLQAWEEKFNLFLEEKRKDEVNYLHETQQKKMYATIVYWLMPTFLTCLVFVTCLLIGITLKSTMVFTILAIFRIIQDPVRMTPDVLSAYIQAHISFIRLEKFLQEEELPEGEALASIQDQETITSDYVIRVDDASLSWYPEDPQTTLRALNMVIKRGEKVAICGSVGAGKTSLLLAFLGEMPKLSGNVCLCGRLAYVSQSAWIQSMTVRDNILFGESMDKTRYERVVHACALEDDIKSFSHGDLTEIGERGSNLSGGQKQRIQLARAVYNDADIYLLDDPFSAVDAHTSSHLFHECVLGALKDKTVVLVTHQMEYLPFVDTILVMQDGEIKQAGNYNDLLAAGDAFEKLVSAHETALHTMKDDKERKGVEKQIKEGPEAQFQRIQDTEKIES</sequence>
<name>A0A9D4ZJ80_ADICA</name>
<comment type="subcellular location">
    <subcellularLocation>
        <location evidence="1">Membrane</location>
        <topology evidence="1">Multi-pass membrane protein</topology>
    </subcellularLocation>
</comment>
<evidence type="ECO:0000256" key="9">
    <source>
        <dbReference type="ARBA" id="ARBA00023136"/>
    </source>
</evidence>
<evidence type="ECO:0000256" key="6">
    <source>
        <dbReference type="ARBA" id="ARBA00022741"/>
    </source>
</evidence>
<keyword evidence="9 11" id="KW-0472">Membrane</keyword>
<evidence type="ECO:0000256" key="2">
    <source>
        <dbReference type="ARBA" id="ARBA00009726"/>
    </source>
</evidence>
<dbReference type="Proteomes" id="UP000886520">
    <property type="component" value="Chromosome 7"/>
</dbReference>
<dbReference type="EMBL" id="JABFUD020000007">
    <property type="protein sequence ID" value="KAI5078097.1"/>
    <property type="molecule type" value="Genomic_DNA"/>
</dbReference>
<protein>
    <submittedName>
        <fullName evidence="14">Uncharacterized protein</fullName>
    </submittedName>
</protein>
<dbReference type="InterPro" id="IPR003439">
    <property type="entry name" value="ABC_transporter-like_ATP-bd"/>
</dbReference>
<dbReference type="AlphaFoldDB" id="A0A9D4ZJ80"/>
<feature type="domain" description="ABC transporter" evidence="12">
    <location>
        <begin position="417"/>
        <end position="640"/>
    </location>
</feature>
<evidence type="ECO:0000256" key="3">
    <source>
        <dbReference type="ARBA" id="ARBA00022448"/>
    </source>
</evidence>
<evidence type="ECO:0000256" key="10">
    <source>
        <dbReference type="SAM" id="MobiDB-lite"/>
    </source>
</evidence>
<evidence type="ECO:0000313" key="14">
    <source>
        <dbReference type="EMBL" id="KAI5077529.1"/>
    </source>
</evidence>
<keyword evidence="3" id="KW-0813">Transport</keyword>
<dbReference type="GO" id="GO:0016020">
    <property type="term" value="C:membrane"/>
    <property type="evidence" value="ECO:0007669"/>
    <property type="project" value="UniProtKB-SubCell"/>
</dbReference>
<keyword evidence="16" id="KW-1185">Reference proteome</keyword>
<keyword evidence="5 11" id="KW-0812">Transmembrane</keyword>
<gene>
    <name evidence="14" type="ORF">GOP47_0007353</name>
    <name evidence="15" type="ORF">GOP47_0007921</name>
</gene>
<dbReference type="SUPFAM" id="SSF52540">
    <property type="entry name" value="P-loop containing nucleoside triphosphate hydrolases"/>
    <property type="match status" value="1"/>
</dbReference>
<dbReference type="PANTHER" id="PTHR24223:SF108">
    <property type="entry name" value="ABC TRANSPORTER C FAMILY MEMBER 8"/>
    <property type="match status" value="1"/>
</dbReference>
<dbReference type="EMBL" id="JABFUD020000007">
    <property type="protein sequence ID" value="KAI5077529.1"/>
    <property type="molecule type" value="Genomic_DNA"/>
</dbReference>
<feature type="compositionally biased region" description="Basic and acidic residues" evidence="10">
    <location>
        <begin position="649"/>
        <end position="665"/>
    </location>
</feature>
<dbReference type="PROSITE" id="PS00211">
    <property type="entry name" value="ABC_TRANSPORTER_1"/>
    <property type="match status" value="1"/>
</dbReference>
<evidence type="ECO:0000259" key="12">
    <source>
        <dbReference type="PROSITE" id="PS50893"/>
    </source>
</evidence>
<evidence type="ECO:0000256" key="4">
    <source>
        <dbReference type="ARBA" id="ARBA00022528"/>
    </source>
</evidence>
<comment type="similarity">
    <text evidence="2">Belongs to the ABC transporter superfamily. ABCC family. Conjugate transporter (TC 3.A.1.208) subfamily.</text>
</comment>
<accession>A0A9D4ZJ80</accession>
<dbReference type="FunFam" id="3.40.50.300:FF:000508">
    <property type="entry name" value="ABC transporter C family member 5"/>
    <property type="match status" value="1"/>
</dbReference>
<dbReference type="Gene3D" id="1.20.1560.10">
    <property type="entry name" value="ABC transporter type 1, transmembrane domain"/>
    <property type="match status" value="1"/>
</dbReference>
<keyword evidence="8 11" id="KW-1133">Transmembrane helix</keyword>
<dbReference type="InterPro" id="IPR011527">
    <property type="entry name" value="ABC1_TM_dom"/>
</dbReference>
<dbReference type="CDD" id="cd18579">
    <property type="entry name" value="ABC_6TM_ABCC_D1"/>
    <property type="match status" value="1"/>
</dbReference>
<evidence type="ECO:0000256" key="5">
    <source>
        <dbReference type="ARBA" id="ARBA00022692"/>
    </source>
</evidence>
<dbReference type="PANTHER" id="PTHR24223">
    <property type="entry name" value="ATP-BINDING CASSETTE SUB-FAMILY C"/>
    <property type="match status" value="1"/>
</dbReference>
<feature type="transmembrane region" description="Helical" evidence="11">
    <location>
        <begin position="242"/>
        <end position="260"/>
    </location>
</feature>
<feature type="transmembrane region" description="Helical" evidence="11">
    <location>
        <begin position="98"/>
        <end position="122"/>
    </location>
</feature>
<dbReference type="InterPro" id="IPR036640">
    <property type="entry name" value="ABC1_TM_sf"/>
</dbReference>
<dbReference type="GO" id="GO:0140359">
    <property type="term" value="F:ABC-type transporter activity"/>
    <property type="evidence" value="ECO:0007669"/>
    <property type="project" value="InterPro"/>
</dbReference>
<dbReference type="FunFam" id="1.20.1560.10:FF:000003">
    <property type="entry name" value="ABC transporter C family member 10"/>
    <property type="match status" value="1"/>
</dbReference>
<keyword evidence="4" id="KW-0934">Plastid</keyword>
<keyword evidence="4" id="KW-0150">Chloroplast</keyword>
<evidence type="ECO:0000256" key="8">
    <source>
        <dbReference type="ARBA" id="ARBA00022989"/>
    </source>
</evidence>
<feature type="domain" description="ABC transmembrane type-1" evidence="13">
    <location>
        <begin position="99"/>
        <end position="379"/>
    </location>
</feature>
<dbReference type="PROSITE" id="PS50893">
    <property type="entry name" value="ABC_TRANSPORTER_2"/>
    <property type="match status" value="1"/>
</dbReference>
<keyword evidence="6" id="KW-0547">Nucleotide-binding</keyword>
<dbReference type="OrthoDB" id="6500128at2759"/>
<dbReference type="InterPro" id="IPR027417">
    <property type="entry name" value="P-loop_NTPase"/>
</dbReference>
<dbReference type="InterPro" id="IPR050173">
    <property type="entry name" value="ABC_transporter_C-like"/>
</dbReference>
<keyword evidence="7" id="KW-0067">ATP-binding</keyword>
<feature type="transmembrane region" description="Helical" evidence="11">
    <location>
        <begin position="134"/>
        <end position="153"/>
    </location>
</feature>
<feature type="transmembrane region" description="Helical" evidence="11">
    <location>
        <begin position="324"/>
        <end position="348"/>
    </location>
</feature>
<evidence type="ECO:0000256" key="7">
    <source>
        <dbReference type="ARBA" id="ARBA00022840"/>
    </source>
</evidence>
<dbReference type="PROSITE" id="PS50929">
    <property type="entry name" value="ABC_TM1F"/>
    <property type="match status" value="1"/>
</dbReference>
<reference evidence="14" key="1">
    <citation type="submission" date="2021-01" db="EMBL/GenBank/DDBJ databases">
        <title>Adiantum capillus-veneris genome.</title>
        <authorList>
            <person name="Fang Y."/>
            <person name="Liao Q."/>
        </authorList>
    </citation>
    <scope>NUCLEOTIDE SEQUENCE</scope>
    <source>
        <strain evidence="14">H3</strain>
        <tissue evidence="14">Leaf</tissue>
    </source>
</reference>
<dbReference type="GO" id="GO:0016887">
    <property type="term" value="F:ATP hydrolysis activity"/>
    <property type="evidence" value="ECO:0007669"/>
    <property type="project" value="InterPro"/>
</dbReference>
<dbReference type="Pfam" id="PF00664">
    <property type="entry name" value="ABC_membrane"/>
    <property type="match status" value="1"/>
</dbReference>
<evidence type="ECO:0000259" key="13">
    <source>
        <dbReference type="PROSITE" id="PS50929"/>
    </source>
</evidence>
<dbReference type="SMART" id="SM00382">
    <property type="entry name" value="AAA"/>
    <property type="match status" value="1"/>
</dbReference>